<dbReference type="EMBL" id="HBUE01074335">
    <property type="protein sequence ID" value="CAG6474242.1"/>
    <property type="molecule type" value="Transcribed_RNA"/>
</dbReference>
<feature type="transmembrane region" description="Helical" evidence="1">
    <location>
        <begin position="66"/>
        <end position="92"/>
    </location>
</feature>
<accession>A0A8D8FIR2</accession>
<organism evidence="2">
    <name type="scientific">Culex pipiens</name>
    <name type="common">House mosquito</name>
    <dbReference type="NCBI Taxonomy" id="7175"/>
    <lineage>
        <taxon>Eukaryota</taxon>
        <taxon>Metazoa</taxon>
        <taxon>Ecdysozoa</taxon>
        <taxon>Arthropoda</taxon>
        <taxon>Hexapoda</taxon>
        <taxon>Insecta</taxon>
        <taxon>Pterygota</taxon>
        <taxon>Neoptera</taxon>
        <taxon>Endopterygota</taxon>
        <taxon>Diptera</taxon>
        <taxon>Nematocera</taxon>
        <taxon>Culicoidea</taxon>
        <taxon>Culicidae</taxon>
        <taxon>Culicinae</taxon>
        <taxon>Culicini</taxon>
        <taxon>Culex</taxon>
        <taxon>Culex</taxon>
    </lineage>
</organism>
<feature type="transmembrane region" description="Helical" evidence="1">
    <location>
        <begin position="104"/>
        <end position="128"/>
    </location>
</feature>
<dbReference type="EMBL" id="HBUE01074332">
    <property type="protein sequence ID" value="CAG6474235.1"/>
    <property type="molecule type" value="Transcribed_RNA"/>
</dbReference>
<dbReference type="EMBL" id="HBUE01074337">
    <property type="protein sequence ID" value="CAG6474247.1"/>
    <property type="molecule type" value="Transcribed_RNA"/>
</dbReference>
<dbReference type="AlphaFoldDB" id="A0A8D8FIR2"/>
<evidence type="ECO:0000313" key="2">
    <source>
        <dbReference type="EMBL" id="CAG6474237.1"/>
    </source>
</evidence>
<evidence type="ECO:0000256" key="1">
    <source>
        <dbReference type="SAM" id="Phobius"/>
    </source>
</evidence>
<keyword evidence="1" id="KW-0812">Transmembrane</keyword>
<sequence>MTGASVWVQRSVQGLALAGTTFLTTRRQVGRGRRWRRRSRFSSRSTFLCSWIIESFSRSSFLRLRFFFLGVSSTLKLAFVCSSISCMARSVLLSPSDLDSSTSLKLLIVYSTIVRIISAVLSVFSVCVETSTDFASSSVSVSFSRSSWKS</sequence>
<dbReference type="EMBL" id="HBUE01074333">
    <property type="protein sequence ID" value="CAG6474237.1"/>
    <property type="molecule type" value="Transcribed_RNA"/>
</dbReference>
<proteinExistence type="predicted"/>
<name>A0A8D8FIR2_CULPI</name>
<keyword evidence="1" id="KW-0472">Membrane</keyword>
<keyword evidence="1" id="KW-1133">Transmembrane helix</keyword>
<protein>
    <submittedName>
        <fullName evidence="2">(northern house mosquito) hypothetical protein</fullName>
    </submittedName>
</protein>
<reference evidence="2" key="1">
    <citation type="submission" date="2021-05" db="EMBL/GenBank/DDBJ databases">
        <authorList>
            <person name="Alioto T."/>
            <person name="Alioto T."/>
            <person name="Gomez Garrido J."/>
        </authorList>
    </citation>
    <scope>NUCLEOTIDE SEQUENCE</scope>
</reference>